<name>A0ABR8J780_9NOST</name>
<comment type="caution">
    <text evidence="2">The sequence shown here is derived from an EMBL/GenBank/DDBJ whole genome shotgun (WGS) entry which is preliminary data.</text>
</comment>
<dbReference type="RefSeq" id="WP_190908422.1">
    <property type="nucleotide sequence ID" value="NZ_JACJTQ010000042.1"/>
</dbReference>
<proteinExistence type="predicted"/>
<evidence type="ECO:0000313" key="2">
    <source>
        <dbReference type="EMBL" id="MBD2694239.1"/>
    </source>
</evidence>
<dbReference type="Proteomes" id="UP000660381">
    <property type="component" value="Unassembled WGS sequence"/>
</dbReference>
<gene>
    <name evidence="2" type="ORF">H6G68_21225</name>
</gene>
<sequence>MKRQYTTKRNPCPVCGNHHGCAIRPDNLIECLRSFSQHDAPAGYRFIKPLRNDMGGLFVLDDQNDQNHDKPLYSPQKRADSRQTNKGLSIEERDRILHCAERNRQNRLLLNSTVSSLGTQHISHLQEQRQLTTQEINWLKDLGWVRSWEPGAYSPAGVTSALTGISPEGKLLGREGIAIAALDPNFQITGFQIATLRTQPKYIWLSSAYQGGSGPQLPNGELPLFCWKHPNAKKVKVVILCEGAENPICATCHLLEACRGVAGAGFGHRYLRKETFKSDRIRCHPDSAPQPEDFDWSTSGIFWDEVMQTVQPINTITANLRDIDRVMAELMTNSPEISLQLQPMWAVLRECITGDIQQPYYGWNDADVRRMLGKPPENLDAIITKAIEVLQPDLLPIFNSTSKYGIDLSDLPKKMRKQFGNPISELVEKIQVEIIVNWFIPFLQVWGKQIPGTIRIEYGKLSITTRNSRHSAISQSTKWNVYLDATTKPEYIAWWFDINPQEILTVEQEINKTNNLQIIQITGLGQVSKNRSSYCQERVSVLRQELLSHHSNIKFIDFVKCCENEDGGWFRDSRGSNDFQEITALATFGIPYQNIGYLETLYLTLKPRKDNKLVSSIINQDLQKFIDWVTQSEIIQAIGRLRVNNRRESNLYFYFCADYDLSFLKHEIRYVQAAEMTIEAGSKDEKSWWKIETAVKELWLQEQKITQPVVAAVSGMSQGYISKLATEFGGGWKQWLKIFLSLLNSNNSKRNNLEDISDVLKEELEMINIDFSLQDLEMKSNQEIVKKVFAIEKHLDDTDWQYFLDKMPIKSQSKVIASLLSILPKCWVQELIEVDSLFPG</sequence>
<evidence type="ECO:0000313" key="3">
    <source>
        <dbReference type="Proteomes" id="UP000660381"/>
    </source>
</evidence>
<reference evidence="2 3" key="1">
    <citation type="journal article" date="2020" name="ISME J.">
        <title>Comparative genomics reveals insights into cyanobacterial evolution and habitat adaptation.</title>
        <authorList>
            <person name="Chen M.Y."/>
            <person name="Teng W.K."/>
            <person name="Zhao L."/>
            <person name="Hu C.X."/>
            <person name="Zhou Y.K."/>
            <person name="Han B.P."/>
            <person name="Song L.R."/>
            <person name="Shu W.S."/>
        </authorList>
    </citation>
    <scope>NUCLEOTIDE SEQUENCE [LARGE SCALE GENOMIC DNA]</scope>
    <source>
        <strain evidence="2 3">FACHB-362</strain>
    </source>
</reference>
<dbReference type="EMBL" id="JACJTQ010000042">
    <property type="protein sequence ID" value="MBD2694239.1"/>
    <property type="molecule type" value="Genomic_DNA"/>
</dbReference>
<organism evidence="2 3">
    <name type="scientific">Anabaena catenula FACHB-362</name>
    <dbReference type="NCBI Taxonomy" id="2692877"/>
    <lineage>
        <taxon>Bacteria</taxon>
        <taxon>Bacillati</taxon>
        <taxon>Cyanobacteriota</taxon>
        <taxon>Cyanophyceae</taxon>
        <taxon>Nostocales</taxon>
        <taxon>Nostocaceae</taxon>
        <taxon>Anabaena</taxon>
    </lineage>
</organism>
<evidence type="ECO:0000256" key="1">
    <source>
        <dbReference type="SAM" id="MobiDB-lite"/>
    </source>
</evidence>
<keyword evidence="3" id="KW-1185">Reference proteome</keyword>
<feature type="region of interest" description="Disordered" evidence="1">
    <location>
        <begin position="59"/>
        <end position="87"/>
    </location>
</feature>
<feature type="compositionally biased region" description="Basic and acidic residues" evidence="1">
    <location>
        <begin position="65"/>
        <end position="87"/>
    </location>
</feature>
<accession>A0ABR8J780</accession>
<protein>
    <submittedName>
        <fullName evidence="2">Uncharacterized protein</fullName>
    </submittedName>
</protein>